<feature type="transmembrane region" description="Helical" evidence="14">
    <location>
        <begin position="348"/>
        <end position="371"/>
    </location>
</feature>
<accession>A0AAE3DIY8</accession>
<dbReference type="GO" id="GO:0015297">
    <property type="term" value="F:antiporter activity"/>
    <property type="evidence" value="ECO:0007669"/>
    <property type="project" value="UniProtKB-KW"/>
</dbReference>
<evidence type="ECO:0000256" key="9">
    <source>
        <dbReference type="ARBA" id="ARBA00022989"/>
    </source>
</evidence>
<feature type="transmembrane region" description="Helical" evidence="14">
    <location>
        <begin position="151"/>
        <end position="173"/>
    </location>
</feature>
<organism evidence="15 16">
    <name type="scientific">Brotaphodocola catenula</name>
    <dbReference type="NCBI Taxonomy" id="2885361"/>
    <lineage>
        <taxon>Bacteria</taxon>
        <taxon>Bacillati</taxon>
        <taxon>Bacillota</taxon>
        <taxon>Clostridia</taxon>
        <taxon>Lachnospirales</taxon>
        <taxon>Lachnospiraceae</taxon>
        <taxon>Brotaphodocola</taxon>
    </lineage>
</organism>
<keyword evidence="5" id="KW-0813">Transport</keyword>
<keyword evidence="6" id="KW-0050">Antiport</keyword>
<feature type="region of interest" description="Disordered" evidence="13">
    <location>
        <begin position="1"/>
        <end position="21"/>
    </location>
</feature>
<keyword evidence="7" id="KW-1003">Cell membrane</keyword>
<evidence type="ECO:0000256" key="3">
    <source>
        <dbReference type="ARBA" id="ARBA00010199"/>
    </source>
</evidence>
<evidence type="ECO:0000256" key="2">
    <source>
        <dbReference type="ARBA" id="ARBA00004651"/>
    </source>
</evidence>
<dbReference type="GO" id="GO:0042910">
    <property type="term" value="F:xenobiotic transmembrane transporter activity"/>
    <property type="evidence" value="ECO:0007669"/>
    <property type="project" value="InterPro"/>
</dbReference>
<keyword evidence="8 14" id="KW-0812">Transmembrane</keyword>
<evidence type="ECO:0000256" key="13">
    <source>
        <dbReference type="SAM" id="MobiDB-lite"/>
    </source>
</evidence>
<proteinExistence type="inferred from homology"/>
<evidence type="ECO:0000256" key="8">
    <source>
        <dbReference type="ARBA" id="ARBA00022692"/>
    </source>
</evidence>
<evidence type="ECO:0000256" key="12">
    <source>
        <dbReference type="ARBA" id="ARBA00031636"/>
    </source>
</evidence>
<evidence type="ECO:0000256" key="10">
    <source>
        <dbReference type="ARBA" id="ARBA00023065"/>
    </source>
</evidence>
<dbReference type="Pfam" id="PF01554">
    <property type="entry name" value="MatE"/>
    <property type="match status" value="2"/>
</dbReference>
<keyword evidence="10" id="KW-0406">Ion transport</keyword>
<feature type="transmembrane region" description="Helical" evidence="14">
    <location>
        <begin position="315"/>
        <end position="336"/>
    </location>
</feature>
<feature type="compositionally biased region" description="Polar residues" evidence="13">
    <location>
        <begin position="1"/>
        <end position="19"/>
    </location>
</feature>
<dbReference type="InterPro" id="IPR002528">
    <property type="entry name" value="MATE_fam"/>
</dbReference>
<comment type="function">
    <text evidence="1">Multidrug efflux pump.</text>
</comment>
<evidence type="ECO:0000256" key="7">
    <source>
        <dbReference type="ARBA" id="ARBA00022475"/>
    </source>
</evidence>
<evidence type="ECO:0000256" key="1">
    <source>
        <dbReference type="ARBA" id="ARBA00003408"/>
    </source>
</evidence>
<dbReference type="InterPro" id="IPR050222">
    <property type="entry name" value="MATE_MdtK"/>
</dbReference>
<dbReference type="PANTHER" id="PTHR43298">
    <property type="entry name" value="MULTIDRUG RESISTANCE PROTEIN NORM-RELATED"/>
    <property type="match status" value="1"/>
</dbReference>
<comment type="similarity">
    <text evidence="3">Belongs to the multi antimicrobial extrusion (MATE) (TC 2.A.66.1) family.</text>
</comment>
<protein>
    <recommendedName>
        <fullName evidence="4">Probable multidrug resistance protein NorM</fullName>
    </recommendedName>
    <alternativeName>
        <fullName evidence="12">Multidrug-efflux transporter</fullName>
    </alternativeName>
</protein>
<evidence type="ECO:0000313" key="15">
    <source>
        <dbReference type="EMBL" id="MCC2165585.1"/>
    </source>
</evidence>
<sequence>MSNASTQTRAQSKESQTPDILSDSAQRHLTRTILMLAWPAILEQFLICMASLADTAMVGSIGASATAAVAVNISSIWLINGFITALSVGFSYLISHTVGAGDPVHARRITAQALLCSAVLGITLSLAVELICHPLPIWLGADPEVIPQAQRYMQIIGFGLTAQAMCVTISAVFRSAGNTRIPLTANLTANVANIIGNFFLIYPTRTITIGGTSFSIWGAGLGVAGAGTSTALSQCLLLLILLAFLTFGKTPIQLNLLHADFRVERQTLAQLWQISVPVLLERLTLTSGQIALTAMISGLGTISLAAHYLTNQTEGILYLPAYGFAYTATALVGQALGAHRTDLADRFAVRISWIGSIVIVLACVPVALFSGPIIHLFSPDPDVVALGTRTLFVAATTEIFFSFTVIAGGIFRASGDVRFALLVSIIGMWGLRIGLVWFAIHPLGLGVVGVWLAIAVDCLIRMILCIWRIKSKKWRRNQN</sequence>
<feature type="transmembrane region" description="Helical" evidence="14">
    <location>
        <begin position="391"/>
        <end position="412"/>
    </location>
</feature>
<gene>
    <name evidence="15" type="ORF">LKD32_12005</name>
</gene>
<evidence type="ECO:0000313" key="16">
    <source>
        <dbReference type="Proteomes" id="UP001198962"/>
    </source>
</evidence>
<dbReference type="GO" id="GO:0005886">
    <property type="term" value="C:plasma membrane"/>
    <property type="evidence" value="ECO:0007669"/>
    <property type="project" value="UniProtKB-SubCell"/>
</dbReference>
<dbReference type="EMBL" id="JAJEPU010000042">
    <property type="protein sequence ID" value="MCC2165585.1"/>
    <property type="molecule type" value="Genomic_DNA"/>
</dbReference>
<feature type="transmembrane region" description="Helical" evidence="14">
    <location>
        <begin position="114"/>
        <end position="139"/>
    </location>
</feature>
<dbReference type="NCBIfam" id="TIGR00797">
    <property type="entry name" value="matE"/>
    <property type="match status" value="1"/>
</dbReference>
<evidence type="ECO:0000256" key="14">
    <source>
        <dbReference type="SAM" id="Phobius"/>
    </source>
</evidence>
<evidence type="ECO:0000256" key="6">
    <source>
        <dbReference type="ARBA" id="ARBA00022449"/>
    </source>
</evidence>
<evidence type="ECO:0000256" key="11">
    <source>
        <dbReference type="ARBA" id="ARBA00023136"/>
    </source>
</evidence>
<feature type="transmembrane region" description="Helical" evidence="14">
    <location>
        <begin position="290"/>
        <end position="309"/>
    </location>
</feature>
<dbReference type="PANTHER" id="PTHR43298:SF2">
    <property type="entry name" value="FMN_FAD EXPORTER YEEO-RELATED"/>
    <property type="match status" value="1"/>
</dbReference>
<feature type="transmembrane region" description="Helical" evidence="14">
    <location>
        <begin position="185"/>
        <end position="202"/>
    </location>
</feature>
<dbReference type="CDD" id="cd13137">
    <property type="entry name" value="MATE_NorM_like"/>
    <property type="match status" value="1"/>
</dbReference>
<name>A0AAE3DIY8_9FIRM</name>
<comment type="subcellular location">
    <subcellularLocation>
        <location evidence="2">Cell membrane</location>
        <topology evidence="2">Multi-pass membrane protein</topology>
    </subcellularLocation>
</comment>
<reference evidence="15" key="1">
    <citation type="submission" date="2021-10" db="EMBL/GenBank/DDBJ databases">
        <title>Anaerobic single-cell dispensing facilitates the cultivation of human gut bacteria.</title>
        <authorList>
            <person name="Afrizal A."/>
        </authorList>
    </citation>
    <scope>NUCLEOTIDE SEQUENCE</scope>
    <source>
        <strain evidence="15">CLA-AA-H274</strain>
    </source>
</reference>
<keyword evidence="11 14" id="KW-0472">Membrane</keyword>
<dbReference type="InterPro" id="IPR048279">
    <property type="entry name" value="MdtK-like"/>
</dbReference>
<evidence type="ECO:0000256" key="5">
    <source>
        <dbReference type="ARBA" id="ARBA00022448"/>
    </source>
</evidence>
<keyword evidence="16" id="KW-1185">Reference proteome</keyword>
<keyword evidence="9 14" id="KW-1133">Transmembrane helix</keyword>
<comment type="caution">
    <text evidence="15">The sequence shown here is derived from an EMBL/GenBank/DDBJ whole genome shotgun (WGS) entry which is preliminary data.</text>
</comment>
<dbReference type="GO" id="GO:0006811">
    <property type="term" value="P:monoatomic ion transport"/>
    <property type="evidence" value="ECO:0007669"/>
    <property type="project" value="UniProtKB-KW"/>
</dbReference>
<dbReference type="AlphaFoldDB" id="A0AAE3DIY8"/>
<feature type="transmembrane region" description="Helical" evidence="14">
    <location>
        <begin position="419"/>
        <end position="440"/>
    </location>
</feature>
<dbReference type="PIRSF" id="PIRSF006603">
    <property type="entry name" value="DinF"/>
    <property type="match status" value="1"/>
</dbReference>
<feature type="transmembrane region" description="Helical" evidence="14">
    <location>
        <begin position="73"/>
        <end position="94"/>
    </location>
</feature>
<feature type="transmembrane region" description="Helical" evidence="14">
    <location>
        <begin position="33"/>
        <end position="53"/>
    </location>
</feature>
<feature type="transmembrane region" description="Helical" evidence="14">
    <location>
        <begin position="446"/>
        <end position="467"/>
    </location>
</feature>
<dbReference type="Proteomes" id="UP001198962">
    <property type="component" value="Unassembled WGS sequence"/>
</dbReference>
<feature type="transmembrane region" description="Helical" evidence="14">
    <location>
        <begin position="214"/>
        <end position="247"/>
    </location>
</feature>
<dbReference type="RefSeq" id="WP_177978170.1">
    <property type="nucleotide sequence ID" value="NZ_JAJEPU010000042.1"/>
</dbReference>
<evidence type="ECO:0000256" key="4">
    <source>
        <dbReference type="ARBA" id="ARBA00020268"/>
    </source>
</evidence>